<comment type="caution">
    <text evidence="3">The sequence shown here is derived from an EMBL/GenBank/DDBJ whole genome shotgun (WGS) entry which is preliminary data.</text>
</comment>
<dbReference type="Gene3D" id="3.30.450.40">
    <property type="match status" value="1"/>
</dbReference>
<accession>A0A4R6SGB3</accession>
<feature type="domain" description="PPM-type phosphatase" evidence="2">
    <location>
        <begin position="272"/>
        <end position="498"/>
    </location>
</feature>
<reference evidence="3 4" key="1">
    <citation type="submission" date="2019-03" db="EMBL/GenBank/DDBJ databases">
        <title>Genomic Encyclopedia of Type Strains, Phase IV (KMG-IV): sequencing the most valuable type-strain genomes for metagenomic binning, comparative biology and taxonomic classification.</title>
        <authorList>
            <person name="Goeker M."/>
        </authorList>
    </citation>
    <scope>NUCLEOTIDE SEQUENCE [LARGE SCALE GENOMIC DNA]</scope>
    <source>
        <strain evidence="3 4">DSM 45361</strain>
    </source>
</reference>
<dbReference type="InterPro" id="IPR001932">
    <property type="entry name" value="PPM-type_phosphatase-like_dom"/>
</dbReference>
<keyword evidence="1" id="KW-0378">Hydrolase</keyword>
<evidence type="ECO:0000313" key="3">
    <source>
        <dbReference type="EMBL" id="TDQ00714.1"/>
    </source>
</evidence>
<keyword evidence="4" id="KW-1185">Reference proteome</keyword>
<dbReference type="OrthoDB" id="5241041at2"/>
<dbReference type="SUPFAM" id="SSF55781">
    <property type="entry name" value="GAF domain-like"/>
    <property type="match status" value="1"/>
</dbReference>
<organism evidence="3 4">
    <name type="scientific">Labedaea rhizosphaerae</name>
    <dbReference type="NCBI Taxonomy" id="598644"/>
    <lineage>
        <taxon>Bacteria</taxon>
        <taxon>Bacillati</taxon>
        <taxon>Actinomycetota</taxon>
        <taxon>Actinomycetes</taxon>
        <taxon>Pseudonocardiales</taxon>
        <taxon>Pseudonocardiaceae</taxon>
        <taxon>Labedaea</taxon>
    </lineage>
</organism>
<evidence type="ECO:0000259" key="2">
    <source>
        <dbReference type="SMART" id="SM00331"/>
    </source>
</evidence>
<sequence length="509" mass="53419">MVDADGVVEAVNDLAADTLPDEQPGAPLSTSWLAAAHVTRPGPVEGPVEGRVGERTFEAQPAPGPDGTTMWWLVDVTALRDAQRALRIEQRRTEFLGQTAQALTASLNVERSMETAAQLATTHLADAAVVVAPQSRNRLPAVFCVHGGEPVHALLAVDPEDLPGLAEAMQGYPPVPSRWIDPAAAPAWLLPEGMTEVGSIMVIPLPGHGVPAGALVLLGRAGRTAFTDDEVVAGLFAARCGAAMSAAWMYAQQASITETLMRDLLPPTLRRVGGVEFAGRYHAAREFDRVGGDFYDVHVVGDPGADQVESLTVLGDVCGKGLTAAVLTGKIRSTLHALLPMAHDHQQMLSLLNGALYDRDNTMFVTLVLVSAVRHGGGVRLRVTCAGHPAPLVVRAGGEVEAVGIDGHLIGVLPEVESTTAEVLLAPGETCLLYTDGITEARGGPLGDTMFDDERLHQALAHCAGMPADALAEHVHMRAAQWVGAGHHDDMALVAITAPPDRAGRIGKG</sequence>
<dbReference type="Proteomes" id="UP000295444">
    <property type="component" value="Unassembled WGS sequence"/>
</dbReference>
<dbReference type="InterPro" id="IPR036457">
    <property type="entry name" value="PPM-type-like_dom_sf"/>
</dbReference>
<dbReference type="SMART" id="SM00331">
    <property type="entry name" value="PP2C_SIG"/>
    <property type="match status" value="1"/>
</dbReference>
<dbReference type="InterPro" id="IPR029016">
    <property type="entry name" value="GAF-like_dom_sf"/>
</dbReference>
<dbReference type="SUPFAM" id="SSF81606">
    <property type="entry name" value="PP2C-like"/>
    <property type="match status" value="1"/>
</dbReference>
<dbReference type="EMBL" id="SNXZ01000002">
    <property type="protein sequence ID" value="TDQ00714.1"/>
    <property type="molecule type" value="Genomic_DNA"/>
</dbReference>
<dbReference type="AlphaFoldDB" id="A0A4R6SGB3"/>
<protein>
    <submittedName>
        <fullName evidence="3">Stage II sporulation protein E</fullName>
    </submittedName>
</protein>
<dbReference type="InterPro" id="IPR052016">
    <property type="entry name" value="Bact_Sigma-Reg"/>
</dbReference>
<dbReference type="PANTHER" id="PTHR43156">
    <property type="entry name" value="STAGE II SPORULATION PROTEIN E-RELATED"/>
    <property type="match status" value="1"/>
</dbReference>
<proteinExistence type="predicted"/>
<evidence type="ECO:0000256" key="1">
    <source>
        <dbReference type="ARBA" id="ARBA00022801"/>
    </source>
</evidence>
<gene>
    <name evidence="3" type="ORF">EV186_102580</name>
</gene>
<dbReference type="Gene3D" id="3.60.40.10">
    <property type="entry name" value="PPM-type phosphatase domain"/>
    <property type="match status" value="1"/>
</dbReference>
<evidence type="ECO:0000313" key="4">
    <source>
        <dbReference type="Proteomes" id="UP000295444"/>
    </source>
</evidence>
<name>A0A4R6SGB3_LABRH</name>
<dbReference type="RefSeq" id="WP_133849387.1">
    <property type="nucleotide sequence ID" value="NZ_SNXZ01000002.1"/>
</dbReference>
<dbReference type="GO" id="GO:0016791">
    <property type="term" value="F:phosphatase activity"/>
    <property type="evidence" value="ECO:0007669"/>
    <property type="project" value="TreeGrafter"/>
</dbReference>
<dbReference type="PANTHER" id="PTHR43156:SF2">
    <property type="entry name" value="STAGE II SPORULATION PROTEIN E"/>
    <property type="match status" value="1"/>
</dbReference>
<dbReference type="Pfam" id="PF07228">
    <property type="entry name" value="SpoIIE"/>
    <property type="match status" value="1"/>
</dbReference>